<dbReference type="RefSeq" id="WP_167191519.1">
    <property type="nucleotide sequence ID" value="NZ_JAAONZ010000022.1"/>
</dbReference>
<feature type="coiled-coil region" evidence="1">
    <location>
        <begin position="47"/>
        <end position="81"/>
    </location>
</feature>
<evidence type="ECO:0000313" key="4">
    <source>
        <dbReference type="Proteomes" id="UP000787472"/>
    </source>
</evidence>
<protein>
    <recommendedName>
        <fullName evidence="5">DUF1002 domain-containing protein</fullName>
    </recommendedName>
</protein>
<accession>A0A9E5T1Z0</accession>
<dbReference type="AlphaFoldDB" id="A0A9E5T1Z0"/>
<gene>
    <name evidence="3" type="ORF">G8770_20655</name>
</gene>
<feature type="chain" id="PRO_5039023230" description="DUF1002 domain-containing protein" evidence="2">
    <location>
        <begin position="20"/>
        <end position="86"/>
    </location>
</feature>
<evidence type="ECO:0000313" key="3">
    <source>
        <dbReference type="EMBL" id="NHO67965.1"/>
    </source>
</evidence>
<dbReference type="EMBL" id="JAAONZ010000022">
    <property type="protein sequence ID" value="NHO67965.1"/>
    <property type="molecule type" value="Genomic_DNA"/>
</dbReference>
<feature type="signal peptide" evidence="2">
    <location>
        <begin position="1"/>
        <end position="19"/>
    </location>
</feature>
<evidence type="ECO:0000256" key="1">
    <source>
        <dbReference type="SAM" id="Coils"/>
    </source>
</evidence>
<organism evidence="3 4">
    <name type="scientific">Pseudomaricurvus hydrocarbonicus</name>
    <dbReference type="NCBI Taxonomy" id="1470433"/>
    <lineage>
        <taxon>Bacteria</taxon>
        <taxon>Pseudomonadati</taxon>
        <taxon>Pseudomonadota</taxon>
        <taxon>Gammaproteobacteria</taxon>
        <taxon>Cellvibrionales</taxon>
        <taxon>Cellvibrionaceae</taxon>
        <taxon>Pseudomaricurvus</taxon>
    </lineage>
</organism>
<name>A0A9E5T1Z0_9GAMM</name>
<evidence type="ECO:0008006" key="5">
    <source>
        <dbReference type="Google" id="ProtNLM"/>
    </source>
</evidence>
<comment type="caution">
    <text evidence="3">The sequence shown here is derived from an EMBL/GenBank/DDBJ whole genome shotgun (WGS) entry which is preliminary data.</text>
</comment>
<dbReference type="Proteomes" id="UP000787472">
    <property type="component" value="Unassembled WGS sequence"/>
</dbReference>
<evidence type="ECO:0000256" key="2">
    <source>
        <dbReference type="SAM" id="SignalP"/>
    </source>
</evidence>
<proteinExistence type="predicted"/>
<sequence length="86" mass="9194">MKKLGFLIALALCAQGALANKVGSSYSNVAVLVAETGASSSWATTEIVNAELNSQKMEKTLDEANEKLASKMEERFNLMLEVAAQN</sequence>
<reference evidence="3" key="1">
    <citation type="submission" date="2020-03" db="EMBL/GenBank/DDBJ databases">
        <authorList>
            <person name="Guo F."/>
        </authorList>
    </citation>
    <scope>NUCLEOTIDE SEQUENCE</scope>
    <source>
        <strain evidence="3">JCM 30134</strain>
    </source>
</reference>
<keyword evidence="4" id="KW-1185">Reference proteome</keyword>
<keyword evidence="1" id="KW-0175">Coiled coil</keyword>
<keyword evidence="2" id="KW-0732">Signal</keyword>